<keyword evidence="9" id="KW-0418">Kinase</keyword>
<accession>A0A199VMV8</accession>
<dbReference type="InterPro" id="IPR051343">
    <property type="entry name" value="G-type_lectin_kinases/EP1-like"/>
</dbReference>
<dbReference type="PANTHER" id="PTHR47976">
    <property type="entry name" value="G-TYPE LECTIN S-RECEPTOR-LIKE SERINE/THREONINE-PROTEIN KINASE SD2-5"/>
    <property type="match status" value="1"/>
</dbReference>
<evidence type="ECO:0000259" key="8">
    <source>
        <dbReference type="PROSITE" id="PS50927"/>
    </source>
</evidence>
<gene>
    <name evidence="9" type="ORF">ACMD2_17785</name>
</gene>
<dbReference type="Gene3D" id="2.90.10.10">
    <property type="entry name" value="Bulb-type lectin domain"/>
    <property type="match status" value="1"/>
</dbReference>
<dbReference type="InterPro" id="IPR001480">
    <property type="entry name" value="Bulb-type_lectin_dom"/>
</dbReference>
<name>A0A199VMV8_ANACO</name>
<dbReference type="PANTHER" id="PTHR47976:SF120">
    <property type="entry name" value="G-TYPE LECTIN S-RECEPTOR-LIKE SERINE_THREONINE-PROTEIN KINASE SD2-5"/>
    <property type="match status" value="1"/>
</dbReference>
<dbReference type="GO" id="GO:0016020">
    <property type="term" value="C:membrane"/>
    <property type="evidence" value="ECO:0007669"/>
    <property type="project" value="UniProtKB-SubCell"/>
</dbReference>
<evidence type="ECO:0000256" key="6">
    <source>
        <dbReference type="ARBA" id="ARBA00048679"/>
    </source>
</evidence>
<dbReference type="EMBL" id="LSRQ01001385">
    <property type="protein sequence ID" value="OAY78055.1"/>
    <property type="molecule type" value="Genomic_DNA"/>
</dbReference>
<dbReference type="EC" id="2.7.11.1" evidence="2"/>
<keyword evidence="3 7" id="KW-0732">Signal</keyword>
<protein>
    <recommendedName>
        <fullName evidence="2">non-specific serine/threonine protein kinase</fullName>
        <ecNumber evidence="2">2.7.11.1</ecNumber>
    </recommendedName>
</protein>
<evidence type="ECO:0000256" key="1">
    <source>
        <dbReference type="ARBA" id="ARBA00004479"/>
    </source>
</evidence>
<feature type="domain" description="Bulb-type lectin" evidence="8">
    <location>
        <begin position="51"/>
        <end position="179"/>
    </location>
</feature>
<comment type="caution">
    <text evidence="9">The sequence shown here is derived from an EMBL/GenBank/DDBJ whole genome shotgun (WGS) entry which is preliminary data.</text>
</comment>
<dbReference type="GO" id="GO:0004674">
    <property type="term" value="F:protein serine/threonine kinase activity"/>
    <property type="evidence" value="ECO:0007669"/>
    <property type="project" value="UniProtKB-EC"/>
</dbReference>
<evidence type="ECO:0000256" key="7">
    <source>
        <dbReference type="SAM" id="SignalP"/>
    </source>
</evidence>
<evidence type="ECO:0000256" key="3">
    <source>
        <dbReference type="ARBA" id="ARBA00022729"/>
    </source>
</evidence>
<dbReference type="PROSITE" id="PS50927">
    <property type="entry name" value="BULB_LECTIN"/>
    <property type="match status" value="1"/>
</dbReference>
<evidence type="ECO:0000313" key="9">
    <source>
        <dbReference type="EMBL" id="OAY78055.1"/>
    </source>
</evidence>
<feature type="signal peptide" evidence="7">
    <location>
        <begin position="1"/>
        <end position="22"/>
    </location>
</feature>
<evidence type="ECO:0000256" key="5">
    <source>
        <dbReference type="ARBA" id="ARBA00047899"/>
    </source>
</evidence>
<keyword evidence="9" id="KW-0808">Transferase</keyword>
<evidence type="ECO:0000256" key="2">
    <source>
        <dbReference type="ARBA" id="ARBA00012513"/>
    </source>
</evidence>
<sequence length="606" mass="68228">MGLHSFLLPSLFSSFFIVAALSILDFPLGAQVTIPIPSAFESGFKGRAFVLDARRAPPNFRVALSVEAISSGGGRGSSGYLCSLVVFLKETKVWTSDYAAKFLPARSCVLNLTENGDLRLTDSVGKIGWRTLTSGRGVKEFESEIPLLLVKYIELHLQKDTGNLILRDAENKTKWQSFDYPGSVLLRGQPLNALARLTTFPTDFSVYYSLELQQGKLVTYLNWRDKKYSYWKFSPRGGRNISFAQLGWRGLKLFDRNSRKIAQILAGGSVRFLSLGSKGNLGLYYYSTARGKFEASFKALRFCDLPLSCGPCGVCSSSTNTCKYLQLSRMEKNNIGTSFCGDSASAVVMEEIKGVDTVLRPPFPKANLSLEECLGSCLEDCSCAAAFYMERECFLYELVGGLREVENGSGFSYWVKIQKEKIRSADGTVTKVIEIKQHDIILHCLKNRDDLLWIDEKRYLIRSLRQLSILHPQHQLEQHHKDGIFLSKIHYLHLCSLFYFSIFVQSEHFLLDPGKGKGIPKPPKFVEDTKNINKQSLPCSEMELEMERFPISSSRLFSGLSLISSPENQHKKHKKLTECIQPGLRRLPLNPNNNWLHLSSSIRIGR</sequence>
<dbReference type="STRING" id="4615.A0A199VMV8"/>
<comment type="subcellular location">
    <subcellularLocation>
        <location evidence="1">Membrane</location>
        <topology evidence="1">Single-pass type I membrane protein</topology>
    </subcellularLocation>
</comment>
<dbReference type="GO" id="GO:0051707">
    <property type="term" value="P:response to other organism"/>
    <property type="evidence" value="ECO:0007669"/>
    <property type="project" value="UniProtKB-ARBA"/>
</dbReference>
<dbReference type="GO" id="GO:0030246">
    <property type="term" value="F:carbohydrate binding"/>
    <property type="evidence" value="ECO:0007669"/>
    <property type="project" value="UniProtKB-KW"/>
</dbReference>
<reference evidence="9 10" key="1">
    <citation type="journal article" date="2016" name="DNA Res.">
        <title>The draft genome of MD-2 pineapple using hybrid error correction of long reads.</title>
        <authorList>
            <person name="Redwan R.M."/>
            <person name="Saidin A."/>
            <person name="Kumar S.V."/>
        </authorList>
    </citation>
    <scope>NUCLEOTIDE SEQUENCE [LARGE SCALE GENOMIC DNA]</scope>
    <source>
        <strain evidence="10">cv. MD2</strain>
        <tissue evidence="9">Leaf</tissue>
    </source>
</reference>
<evidence type="ECO:0000256" key="4">
    <source>
        <dbReference type="ARBA" id="ARBA00023170"/>
    </source>
</evidence>
<dbReference type="Proteomes" id="UP000092600">
    <property type="component" value="Unassembled WGS sequence"/>
</dbReference>
<dbReference type="SMART" id="SM00108">
    <property type="entry name" value="B_lectin"/>
    <property type="match status" value="1"/>
</dbReference>
<proteinExistence type="predicted"/>
<dbReference type="SUPFAM" id="SSF51110">
    <property type="entry name" value="alpha-D-mannose-specific plant lectins"/>
    <property type="match status" value="1"/>
</dbReference>
<evidence type="ECO:0000313" key="10">
    <source>
        <dbReference type="Proteomes" id="UP000092600"/>
    </source>
</evidence>
<comment type="catalytic activity">
    <reaction evidence="5">
        <text>L-threonyl-[protein] + ATP = O-phospho-L-threonyl-[protein] + ADP + H(+)</text>
        <dbReference type="Rhea" id="RHEA:46608"/>
        <dbReference type="Rhea" id="RHEA-COMP:11060"/>
        <dbReference type="Rhea" id="RHEA-COMP:11605"/>
        <dbReference type="ChEBI" id="CHEBI:15378"/>
        <dbReference type="ChEBI" id="CHEBI:30013"/>
        <dbReference type="ChEBI" id="CHEBI:30616"/>
        <dbReference type="ChEBI" id="CHEBI:61977"/>
        <dbReference type="ChEBI" id="CHEBI:456216"/>
        <dbReference type="EC" id="2.7.11.1"/>
    </reaction>
</comment>
<organism evidence="9 10">
    <name type="scientific">Ananas comosus</name>
    <name type="common">Pineapple</name>
    <name type="synonym">Ananas ananas</name>
    <dbReference type="NCBI Taxonomy" id="4615"/>
    <lineage>
        <taxon>Eukaryota</taxon>
        <taxon>Viridiplantae</taxon>
        <taxon>Streptophyta</taxon>
        <taxon>Embryophyta</taxon>
        <taxon>Tracheophyta</taxon>
        <taxon>Spermatophyta</taxon>
        <taxon>Magnoliopsida</taxon>
        <taxon>Liliopsida</taxon>
        <taxon>Poales</taxon>
        <taxon>Bromeliaceae</taxon>
        <taxon>Bromelioideae</taxon>
        <taxon>Ananas</taxon>
    </lineage>
</organism>
<keyword evidence="4 9" id="KW-0675">Receptor</keyword>
<dbReference type="InterPro" id="IPR036426">
    <property type="entry name" value="Bulb-type_lectin_dom_sf"/>
</dbReference>
<keyword evidence="9" id="KW-0430">Lectin</keyword>
<dbReference type="AlphaFoldDB" id="A0A199VMV8"/>
<dbReference type="Pfam" id="PF01453">
    <property type="entry name" value="B_lectin"/>
    <property type="match status" value="1"/>
</dbReference>
<feature type="chain" id="PRO_5008285988" description="non-specific serine/threonine protein kinase" evidence="7">
    <location>
        <begin position="23"/>
        <end position="606"/>
    </location>
</feature>
<comment type="catalytic activity">
    <reaction evidence="6">
        <text>L-seryl-[protein] + ATP = O-phospho-L-seryl-[protein] + ADP + H(+)</text>
        <dbReference type="Rhea" id="RHEA:17989"/>
        <dbReference type="Rhea" id="RHEA-COMP:9863"/>
        <dbReference type="Rhea" id="RHEA-COMP:11604"/>
        <dbReference type="ChEBI" id="CHEBI:15378"/>
        <dbReference type="ChEBI" id="CHEBI:29999"/>
        <dbReference type="ChEBI" id="CHEBI:30616"/>
        <dbReference type="ChEBI" id="CHEBI:83421"/>
        <dbReference type="ChEBI" id="CHEBI:456216"/>
        <dbReference type="EC" id="2.7.11.1"/>
    </reaction>
</comment>